<name>A0A6P6RY52_9EIME</name>
<dbReference type="GO" id="GO:0048250">
    <property type="term" value="P:iron import into the mitochondrion"/>
    <property type="evidence" value="ECO:0007669"/>
    <property type="project" value="TreeGrafter"/>
</dbReference>
<evidence type="ECO:0000256" key="7">
    <source>
        <dbReference type="ARBA" id="ARBA00023128"/>
    </source>
</evidence>
<dbReference type="PANTHER" id="PTHR45758:SF19">
    <property type="entry name" value="CARRIER PROTEIN, PUTATIVE-RELATED"/>
    <property type="match status" value="1"/>
</dbReference>
<keyword evidence="6" id="KW-1133">Transmembrane helix</keyword>
<evidence type="ECO:0000256" key="3">
    <source>
        <dbReference type="ARBA" id="ARBA00022448"/>
    </source>
</evidence>
<dbReference type="GeneID" id="34618684"/>
<evidence type="ECO:0000313" key="12">
    <source>
        <dbReference type="RefSeq" id="XP_026192836.1"/>
    </source>
</evidence>
<keyword evidence="11" id="KW-1185">Reference proteome</keyword>
<dbReference type="InterPro" id="IPR018108">
    <property type="entry name" value="MCP_transmembrane"/>
</dbReference>
<feature type="repeat" description="Solcar" evidence="9">
    <location>
        <begin position="243"/>
        <end position="335"/>
    </location>
</feature>
<dbReference type="Pfam" id="PF00153">
    <property type="entry name" value="Mito_carr"/>
    <property type="match status" value="3"/>
</dbReference>
<feature type="repeat" description="Solcar" evidence="9">
    <location>
        <begin position="134"/>
        <end position="222"/>
    </location>
</feature>
<protein>
    <submittedName>
        <fullName evidence="12">Mitochondrial thiamine pyrophosphate carrier 1</fullName>
    </submittedName>
</protein>
<comment type="similarity">
    <text evidence="2 10">Belongs to the mitochondrial carrier (TC 2.A.29) family.</text>
</comment>
<evidence type="ECO:0000313" key="11">
    <source>
        <dbReference type="Proteomes" id="UP000515125"/>
    </source>
</evidence>
<evidence type="ECO:0000256" key="8">
    <source>
        <dbReference type="ARBA" id="ARBA00023136"/>
    </source>
</evidence>
<sequence length="342" mass="37018">MDTATDNVLRYPWFPNDQQGLPSTMASAAVAGLLSRAVAHPLDTVKAVIQVQTKSRDTPKTVFERSRTVRTLLSIWKVDGLRGLYRGFAITSALAIPATCLYFSAYEILKSHVMKLFFGTADQNTTSAELSFGSAFIVDSVCGFSAEAISCLLYLPMDVCKERLQVYPAMRSESSPITKPTLREVVRADGISGLYRGYGATLLSFGPFSALFFTLNHQFRELAGHIMGPATDPPTLGSSAECRPLLDATVAGAAAGAAAFLTAPLDKVKLRLQVQAKAPRGHHAPFYYKHFFHGLASLFKAEGLSGCFAGVGARTTFSSGSLFLTILVMQNARNVYCRYLEG</sequence>
<proteinExistence type="inferred from homology"/>
<dbReference type="Proteomes" id="UP000515125">
    <property type="component" value="Unplaced"/>
</dbReference>
<keyword evidence="5" id="KW-0677">Repeat</keyword>
<evidence type="ECO:0000256" key="10">
    <source>
        <dbReference type="RuleBase" id="RU000488"/>
    </source>
</evidence>
<dbReference type="InterPro" id="IPR023395">
    <property type="entry name" value="MCP_dom_sf"/>
</dbReference>
<evidence type="ECO:0000256" key="1">
    <source>
        <dbReference type="ARBA" id="ARBA00004225"/>
    </source>
</evidence>
<dbReference type="PROSITE" id="PS50920">
    <property type="entry name" value="SOLCAR"/>
    <property type="match status" value="3"/>
</dbReference>
<dbReference type="SUPFAM" id="SSF103506">
    <property type="entry name" value="Mitochondrial carrier"/>
    <property type="match status" value="1"/>
</dbReference>
<organism evidence="11 12">
    <name type="scientific">Cyclospora cayetanensis</name>
    <dbReference type="NCBI Taxonomy" id="88456"/>
    <lineage>
        <taxon>Eukaryota</taxon>
        <taxon>Sar</taxon>
        <taxon>Alveolata</taxon>
        <taxon>Apicomplexa</taxon>
        <taxon>Conoidasida</taxon>
        <taxon>Coccidia</taxon>
        <taxon>Eucoccidiorida</taxon>
        <taxon>Eimeriorina</taxon>
        <taxon>Eimeriidae</taxon>
        <taxon>Cyclospora</taxon>
    </lineage>
</organism>
<dbReference type="PANTHER" id="PTHR45758">
    <property type="entry name" value="MITOFERRIN-1-RELATED"/>
    <property type="match status" value="1"/>
</dbReference>
<accession>A0A6P6RY52</accession>
<evidence type="ECO:0000256" key="4">
    <source>
        <dbReference type="ARBA" id="ARBA00022692"/>
    </source>
</evidence>
<keyword evidence="8 9" id="KW-0472">Membrane</keyword>
<evidence type="ECO:0000256" key="9">
    <source>
        <dbReference type="PROSITE-ProRule" id="PRU00282"/>
    </source>
</evidence>
<keyword evidence="3 10" id="KW-0813">Transport</keyword>
<dbReference type="OrthoDB" id="250329at2759"/>
<dbReference type="Gene3D" id="1.50.40.10">
    <property type="entry name" value="Mitochondrial carrier domain"/>
    <property type="match status" value="2"/>
</dbReference>
<reference evidence="12" key="1">
    <citation type="submission" date="2025-08" db="UniProtKB">
        <authorList>
            <consortium name="RefSeq"/>
        </authorList>
    </citation>
    <scope>IDENTIFICATION</scope>
</reference>
<dbReference type="GO" id="GO:0015093">
    <property type="term" value="F:ferrous iron transmembrane transporter activity"/>
    <property type="evidence" value="ECO:0007669"/>
    <property type="project" value="TreeGrafter"/>
</dbReference>
<dbReference type="InterPro" id="IPR002067">
    <property type="entry name" value="MCP"/>
</dbReference>
<evidence type="ECO:0000256" key="5">
    <source>
        <dbReference type="ARBA" id="ARBA00022737"/>
    </source>
</evidence>
<comment type="subcellular location">
    <subcellularLocation>
        <location evidence="1">Mitochondrion membrane</location>
        <topology evidence="1">Multi-pass membrane protein</topology>
    </subcellularLocation>
</comment>
<dbReference type="AlphaFoldDB" id="A0A6P6RY52"/>
<keyword evidence="7" id="KW-0496">Mitochondrion</keyword>
<gene>
    <name evidence="12" type="primary">LOC34618684</name>
</gene>
<evidence type="ECO:0000256" key="6">
    <source>
        <dbReference type="ARBA" id="ARBA00022989"/>
    </source>
</evidence>
<dbReference type="RefSeq" id="XP_026192836.1">
    <property type="nucleotide sequence ID" value="XM_026337051.1"/>
</dbReference>
<dbReference type="GO" id="GO:0031966">
    <property type="term" value="C:mitochondrial membrane"/>
    <property type="evidence" value="ECO:0007669"/>
    <property type="project" value="UniProtKB-SubCell"/>
</dbReference>
<feature type="repeat" description="Solcar" evidence="9">
    <location>
        <begin position="19"/>
        <end position="112"/>
    </location>
</feature>
<dbReference type="PRINTS" id="PR00926">
    <property type="entry name" value="MITOCARRIER"/>
</dbReference>
<evidence type="ECO:0000256" key="2">
    <source>
        <dbReference type="ARBA" id="ARBA00006375"/>
    </source>
</evidence>
<keyword evidence="4 9" id="KW-0812">Transmembrane</keyword>